<dbReference type="InterPro" id="IPR001902">
    <property type="entry name" value="SLC26A/SulP_fam"/>
</dbReference>
<protein>
    <submittedName>
        <fullName evidence="7">SulP family inorganic anion transporter</fullName>
    </submittedName>
</protein>
<feature type="transmembrane region" description="Helical" evidence="5">
    <location>
        <begin position="340"/>
        <end position="360"/>
    </location>
</feature>
<dbReference type="RefSeq" id="WP_344806520.1">
    <property type="nucleotide sequence ID" value="NZ_BAABAB010000022.1"/>
</dbReference>
<gene>
    <name evidence="7" type="ORF">GCM10022236_33170</name>
</gene>
<feature type="transmembrane region" description="Helical" evidence="5">
    <location>
        <begin position="366"/>
        <end position="384"/>
    </location>
</feature>
<dbReference type="InterPro" id="IPR011547">
    <property type="entry name" value="SLC26A/SulP_dom"/>
</dbReference>
<dbReference type="PROSITE" id="PS50801">
    <property type="entry name" value="STAS"/>
    <property type="match status" value="1"/>
</dbReference>
<organism evidence="7 8">
    <name type="scientific">Microlunatus ginsengisoli</name>
    <dbReference type="NCBI Taxonomy" id="363863"/>
    <lineage>
        <taxon>Bacteria</taxon>
        <taxon>Bacillati</taxon>
        <taxon>Actinomycetota</taxon>
        <taxon>Actinomycetes</taxon>
        <taxon>Propionibacteriales</taxon>
        <taxon>Propionibacteriaceae</taxon>
        <taxon>Microlunatus</taxon>
    </lineage>
</organism>
<keyword evidence="8" id="KW-1185">Reference proteome</keyword>
<feature type="transmembrane region" description="Helical" evidence="5">
    <location>
        <begin position="138"/>
        <end position="160"/>
    </location>
</feature>
<evidence type="ECO:0000256" key="1">
    <source>
        <dbReference type="ARBA" id="ARBA00004141"/>
    </source>
</evidence>
<evidence type="ECO:0000313" key="8">
    <source>
        <dbReference type="Proteomes" id="UP001501490"/>
    </source>
</evidence>
<feature type="transmembrane region" description="Helical" evidence="5">
    <location>
        <begin position="113"/>
        <end position="131"/>
    </location>
</feature>
<evidence type="ECO:0000259" key="6">
    <source>
        <dbReference type="PROSITE" id="PS50801"/>
    </source>
</evidence>
<dbReference type="Pfam" id="PF00916">
    <property type="entry name" value="Sulfate_transp"/>
    <property type="match status" value="1"/>
</dbReference>
<evidence type="ECO:0000256" key="5">
    <source>
        <dbReference type="SAM" id="Phobius"/>
    </source>
</evidence>
<feature type="transmembrane region" description="Helical" evidence="5">
    <location>
        <begin position="89"/>
        <end position="107"/>
    </location>
</feature>
<dbReference type="InterPro" id="IPR002645">
    <property type="entry name" value="STAS_dom"/>
</dbReference>
<dbReference type="Gene3D" id="3.30.750.24">
    <property type="entry name" value="STAS domain"/>
    <property type="match status" value="1"/>
</dbReference>
<keyword evidence="2 5" id="KW-0812">Transmembrane</keyword>
<keyword evidence="3 5" id="KW-1133">Transmembrane helix</keyword>
<dbReference type="CDD" id="cd07042">
    <property type="entry name" value="STAS_SulP_like_sulfate_transporter"/>
    <property type="match status" value="1"/>
</dbReference>
<comment type="subcellular location">
    <subcellularLocation>
        <location evidence="1">Membrane</location>
        <topology evidence="1">Multi-pass membrane protein</topology>
    </subcellularLocation>
</comment>
<feature type="domain" description="STAS" evidence="6">
    <location>
        <begin position="451"/>
        <end position="566"/>
    </location>
</feature>
<name>A0ABP7AAW6_9ACTN</name>
<proteinExistence type="predicted"/>
<evidence type="ECO:0000256" key="2">
    <source>
        <dbReference type="ARBA" id="ARBA00022692"/>
    </source>
</evidence>
<dbReference type="Pfam" id="PF01740">
    <property type="entry name" value="STAS"/>
    <property type="match status" value="1"/>
</dbReference>
<keyword evidence="4 5" id="KW-0472">Membrane</keyword>
<evidence type="ECO:0000313" key="7">
    <source>
        <dbReference type="EMBL" id="GAA3628207.1"/>
    </source>
</evidence>
<feature type="transmembrane region" description="Helical" evidence="5">
    <location>
        <begin position="58"/>
        <end position="77"/>
    </location>
</feature>
<evidence type="ECO:0000256" key="4">
    <source>
        <dbReference type="ARBA" id="ARBA00023136"/>
    </source>
</evidence>
<sequence>MSPSTPAATRTGWTARLTPPALRGYQRSWLRADILAGATLAAVAIPETMGYTSIAQTPVITGLYTVLFPAVLFGLLGSSRLLVVGADSATAAILAGGLGALGIAGLQPNSPQWLALCSLTALVCGALLILARLLKLGFLGDFLSASVLIGFLTGVGIQVLTGQIPDMLGIAKGKGTWFQQQWYMLTHLGQTQLPSLAFALGTLAIILGFKRFVPKVPGAIIAVILSIIVSAATDASAHGVAVVGAMQGGFPPIGLPQGVTLSDVPMLLGTAFSCFVLIIAQSAATSRSFAAKHGDRVDINRDIVGLSGANLAAGLTGTFVVNGSPTKTQILDGQKGKSQVANLTMAAVVLIIVLFLTGLLTDMPKATLGAIVFLIGIDLIDVKGLKVVRLARQSEFWIASVTAVVVFAVGVEQGIILAVVASLVEMVRRQYKPHRFVVGISSDGDPTYLKAQNGMQSEPGLLVFRYDADLFYANANQFSDAVQQLFNAAPDPVHWLVLDCSSIPDVDYSAGAALRQLVQFVHQRNAVFALAGLDPDLQATLEQFGVLQLLNVDHIYPTVADAVAAFRSPAATTGTTTTEPHEPAGQA</sequence>
<feature type="transmembrane region" description="Helical" evidence="5">
    <location>
        <begin position="396"/>
        <end position="424"/>
    </location>
</feature>
<evidence type="ECO:0000256" key="3">
    <source>
        <dbReference type="ARBA" id="ARBA00022989"/>
    </source>
</evidence>
<accession>A0ABP7AAW6</accession>
<dbReference type="SUPFAM" id="SSF52091">
    <property type="entry name" value="SpoIIaa-like"/>
    <property type="match status" value="1"/>
</dbReference>
<reference evidence="8" key="1">
    <citation type="journal article" date="2019" name="Int. J. Syst. Evol. Microbiol.">
        <title>The Global Catalogue of Microorganisms (GCM) 10K type strain sequencing project: providing services to taxonomists for standard genome sequencing and annotation.</title>
        <authorList>
            <consortium name="The Broad Institute Genomics Platform"/>
            <consortium name="The Broad Institute Genome Sequencing Center for Infectious Disease"/>
            <person name="Wu L."/>
            <person name="Ma J."/>
        </authorList>
    </citation>
    <scope>NUCLEOTIDE SEQUENCE [LARGE SCALE GENOMIC DNA]</scope>
    <source>
        <strain evidence="8">JCM 16929</strain>
    </source>
</reference>
<comment type="caution">
    <text evidence="7">The sequence shown here is derived from an EMBL/GenBank/DDBJ whole genome shotgun (WGS) entry which is preliminary data.</text>
</comment>
<dbReference type="EMBL" id="BAABAB010000022">
    <property type="protein sequence ID" value="GAA3628207.1"/>
    <property type="molecule type" value="Genomic_DNA"/>
</dbReference>
<feature type="transmembrane region" description="Helical" evidence="5">
    <location>
        <begin position="266"/>
        <end position="284"/>
    </location>
</feature>
<feature type="transmembrane region" description="Helical" evidence="5">
    <location>
        <begin position="221"/>
        <end position="246"/>
    </location>
</feature>
<dbReference type="InterPro" id="IPR036513">
    <property type="entry name" value="STAS_dom_sf"/>
</dbReference>
<dbReference type="Proteomes" id="UP001501490">
    <property type="component" value="Unassembled WGS sequence"/>
</dbReference>
<dbReference type="PANTHER" id="PTHR11814">
    <property type="entry name" value="SULFATE TRANSPORTER"/>
    <property type="match status" value="1"/>
</dbReference>
<feature type="transmembrane region" description="Helical" evidence="5">
    <location>
        <begin position="192"/>
        <end position="209"/>
    </location>
</feature>